<reference evidence="2" key="2">
    <citation type="submission" date="2016-09" db="EMBL/GenBank/DDBJ databases">
        <authorList>
            <person name="Capua I."/>
            <person name="De Benedictis P."/>
            <person name="Joannis T."/>
            <person name="Lombin L.H."/>
            <person name="Cattoli G."/>
        </authorList>
    </citation>
    <scope>NUCLEOTIDE SEQUENCE [LARGE SCALE GENOMIC DNA]</scope>
</reference>
<evidence type="ECO:0000313" key="2">
    <source>
        <dbReference type="EMBL" id="SCV72249.1"/>
    </source>
</evidence>
<proteinExistence type="predicted"/>
<accession>A0A238FHH5</accession>
<evidence type="ECO:0000313" key="1">
    <source>
        <dbReference type="EMBL" id="SCV72248.1"/>
    </source>
</evidence>
<dbReference type="STRING" id="269621.A0A238FHH5"/>
<dbReference type="OrthoDB" id="2310204at2759"/>
<protein>
    <submittedName>
        <fullName evidence="1">BQ2448_4942 protein</fullName>
    </submittedName>
    <submittedName>
        <fullName evidence="2">BQ2448_4943 protein</fullName>
    </submittedName>
</protein>
<sequence>MDTKSLALGKGIALFSRSRAVLLLSAIVVLGSSSSFVNARVVKRQDDCGKDCRSMGFCDPRIGGGSWLTNATDTGLGEPLNVVLSSNSDPYVLNDLGFRDWALSIQYGLQFLNITLGGLQQADLGDGEGLREWDGGHCVNQEFPPPKLLPTSY</sequence>
<reference evidence="3" key="1">
    <citation type="submission" date="2016-09" db="EMBL/GenBank/DDBJ databases">
        <authorList>
            <person name="Jeantristanb JTB J.-T."/>
            <person name="Ricardo R."/>
        </authorList>
    </citation>
    <scope>NUCLEOTIDE SEQUENCE [LARGE SCALE GENOMIC DNA]</scope>
</reference>
<name>A0A238FHH5_9BASI</name>
<dbReference type="EMBL" id="FMSP01000008">
    <property type="protein sequence ID" value="SCV72249.1"/>
    <property type="molecule type" value="Genomic_DNA"/>
</dbReference>
<keyword evidence="3" id="KW-1185">Reference proteome</keyword>
<gene>
    <name evidence="1" type="ORF">BQ2448_4942</name>
    <name evidence="2" type="ORF">BQ2448_4943</name>
</gene>
<dbReference type="Proteomes" id="UP000198372">
    <property type="component" value="Unassembled WGS sequence"/>
</dbReference>
<dbReference type="AlphaFoldDB" id="A0A238FHH5"/>
<organism evidence="2 3">
    <name type="scientific">Microbotryum intermedium</name>
    <dbReference type="NCBI Taxonomy" id="269621"/>
    <lineage>
        <taxon>Eukaryota</taxon>
        <taxon>Fungi</taxon>
        <taxon>Dikarya</taxon>
        <taxon>Basidiomycota</taxon>
        <taxon>Pucciniomycotina</taxon>
        <taxon>Microbotryomycetes</taxon>
        <taxon>Microbotryales</taxon>
        <taxon>Microbotryaceae</taxon>
        <taxon>Microbotryum</taxon>
    </lineage>
</organism>
<dbReference type="EMBL" id="FMSP01000008">
    <property type="protein sequence ID" value="SCV72248.1"/>
    <property type="molecule type" value="Genomic_DNA"/>
</dbReference>
<evidence type="ECO:0000313" key="3">
    <source>
        <dbReference type="Proteomes" id="UP000198372"/>
    </source>
</evidence>